<dbReference type="Proteomes" id="UP000195981">
    <property type="component" value="Unassembled WGS sequence"/>
</dbReference>
<dbReference type="InterPro" id="IPR050300">
    <property type="entry name" value="GDXG_lipolytic_enzyme"/>
</dbReference>
<evidence type="ECO:0000259" key="3">
    <source>
        <dbReference type="Pfam" id="PF07859"/>
    </source>
</evidence>
<evidence type="ECO:0000256" key="2">
    <source>
        <dbReference type="SAM" id="MobiDB-lite"/>
    </source>
</evidence>
<dbReference type="AlphaFoldDB" id="A0A1X6X258"/>
<sequence>MAMPMPPDALRRRGLTNPVARAALRMVSAPRLDMREDYPRVRRFQRRLARRPLPRYRFLDRTIRSADDGHDIPVRIFSPRERRRDEVLLFLHGGGWVTGDIESYTPACATMADLTGCVVASVDYRLAPEHPFPAGLEDCVRVTCLLLDEPERAGLADARDIVLVGDSAGGNLAACTSLVLAREGHRGVRRQILLYPVTGDDHDPATSPHESVRRHGADYRLTAAEIQDYLEMYVPDPARRRDELVAPLHAADLRGQPATLVVTAELDLLCDEGEAYAAALADAGVPVRTHRVAGALHGFIALPRFSRSLREGYGAIEAFLEEDIAAGDSTAEESSAGDSGAAASTGTGTNGAESRSSAEPQ</sequence>
<reference evidence="4 5" key="1">
    <citation type="submission" date="2017-02" db="EMBL/GenBank/DDBJ databases">
        <authorList>
            <person name="Peterson S.W."/>
        </authorList>
    </citation>
    <scope>NUCLEOTIDE SEQUENCE [LARGE SCALE GENOMIC DNA]</scope>
    <source>
        <strain evidence="4 5">CIP104813</strain>
    </source>
</reference>
<dbReference type="PANTHER" id="PTHR48081:SF8">
    <property type="entry name" value="ALPHA_BETA HYDROLASE FOLD-3 DOMAIN-CONTAINING PROTEIN-RELATED"/>
    <property type="match status" value="1"/>
</dbReference>
<dbReference type="SUPFAM" id="SSF53474">
    <property type="entry name" value="alpha/beta-Hydrolases"/>
    <property type="match status" value="1"/>
</dbReference>
<dbReference type="Pfam" id="PF07859">
    <property type="entry name" value="Abhydrolase_3"/>
    <property type="match status" value="1"/>
</dbReference>
<name>A0A1X6X258_9MICO</name>
<evidence type="ECO:0000313" key="4">
    <source>
        <dbReference type="EMBL" id="SLM92646.1"/>
    </source>
</evidence>
<gene>
    <name evidence="4" type="ORF">FM110_08665</name>
</gene>
<feature type="compositionally biased region" description="Low complexity" evidence="2">
    <location>
        <begin position="332"/>
        <end position="354"/>
    </location>
</feature>
<organism evidence="4 5">
    <name type="scientific">Brachybacterium nesterenkovii</name>
    <dbReference type="NCBI Taxonomy" id="47847"/>
    <lineage>
        <taxon>Bacteria</taxon>
        <taxon>Bacillati</taxon>
        <taxon>Actinomycetota</taxon>
        <taxon>Actinomycetes</taxon>
        <taxon>Micrococcales</taxon>
        <taxon>Dermabacteraceae</taxon>
        <taxon>Brachybacterium</taxon>
    </lineage>
</organism>
<keyword evidence="1" id="KW-0378">Hydrolase</keyword>
<accession>A0A1X6X258</accession>
<dbReference type="PANTHER" id="PTHR48081">
    <property type="entry name" value="AB HYDROLASE SUPERFAMILY PROTEIN C4A8.06C"/>
    <property type="match status" value="1"/>
</dbReference>
<dbReference type="InterPro" id="IPR029058">
    <property type="entry name" value="AB_hydrolase_fold"/>
</dbReference>
<keyword evidence="5" id="KW-1185">Reference proteome</keyword>
<dbReference type="Gene3D" id="3.40.50.1820">
    <property type="entry name" value="alpha/beta hydrolase"/>
    <property type="match status" value="1"/>
</dbReference>
<dbReference type="EMBL" id="FWFG01000069">
    <property type="protein sequence ID" value="SLM92646.1"/>
    <property type="molecule type" value="Genomic_DNA"/>
</dbReference>
<evidence type="ECO:0000313" key="5">
    <source>
        <dbReference type="Proteomes" id="UP000195981"/>
    </source>
</evidence>
<feature type="domain" description="Alpha/beta hydrolase fold-3" evidence="3">
    <location>
        <begin position="88"/>
        <end position="300"/>
    </location>
</feature>
<dbReference type="GO" id="GO:0016787">
    <property type="term" value="F:hydrolase activity"/>
    <property type="evidence" value="ECO:0007669"/>
    <property type="project" value="UniProtKB-KW"/>
</dbReference>
<feature type="region of interest" description="Disordered" evidence="2">
    <location>
        <begin position="327"/>
        <end position="361"/>
    </location>
</feature>
<protein>
    <submittedName>
        <fullName evidence="4">Esterase/lipase</fullName>
    </submittedName>
</protein>
<proteinExistence type="predicted"/>
<evidence type="ECO:0000256" key="1">
    <source>
        <dbReference type="ARBA" id="ARBA00022801"/>
    </source>
</evidence>
<dbReference type="InterPro" id="IPR013094">
    <property type="entry name" value="AB_hydrolase_3"/>
</dbReference>